<dbReference type="EMBL" id="JAKWFO010000008">
    <property type="protein sequence ID" value="KAI9634008.1"/>
    <property type="molecule type" value="Genomic_DNA"/>
</dbReference>
<dbReference type="GeneID" id="77729426"/>
<evidence type="ECO:0000256" key="5">
    <source>
        <dbReference type="SAM" id="MobiDB-lite"/>
    </source>
</evidence>
<dbReference type="InterPro" id="IPR012349">
    <property type="entry name" value="Split_barrel_FMN-bd"/>
</dbReference>
<evidence type="ECO:0000313" key="7">
    <source>
        <dbReference type="EMBL" id="KAI9634008.1"/>
    </source>
</evidence>
<dbReference type="RefSeq" id="XP_052943785.1">
    <property type="nucleotide sequence ID" value="XM_053090221.1"/>
</dbReference>
<evidence type="ECO:0000256" key="3">
    <source>
        <dbReference type="ARBA" id="ARBA00022643"/>
    </source>
</evidence>
<keyword evidence="2" id="KW-0285">Flavoprotein</keyword>
<evidence type="ECO:0000313" key="8">
    <source>
        <dbReference type="Proteomes" id="UP001164286"/>
    </source>
</evidence>
<sequence length="285" mass="32283">MAPHPPFKEVEASRPDFDDAFQHTVTKVPQPDWQPGGGLNNLPDSEQFKPEDAQWRVIDPKDFEKPQLYKLMISGITPRPIAFLSTKSPEGKCNLAPFSYFNMISHNPPTIMVSIQSNPKNPSGLKDSAYNIRETKEFCVSIISEPFLEAANVTSIDLPPEMQEWDLSGLTKRKSESVDVPHVAEAAFSMECTLQHWYELRNDAGELSNTVVLGRIRRFQTKEFIFDPEDKMKVLAEKLRPVSRLGGITYARSTQYSELPRPAWADVKDLPEYKAAIEKGTKEIE</sequence>
<dbReference type="PANTHER" id="PTHR33798">
    <property type="entry name" value="FLAVOPROTEIN OXYGENASE"/>
    <property type="match status" value="1"/>
</dbReference>
<comment type="caution">
    <text evidence="7">The sequence shown here is derived from an EMBL/GenBank/DDBJ whole genome shotgun (WGS) entry which is preliminary data.</text>
</comment>
<feature type="domain" description="Flavin reductase like" evidence="6">
    <location>
        <begin position="74"/>
        <end position="228"/>
    </location>
</feature>
<keyword evidence="3" id="KW-0288">FMN</keyword>
<keyword evidence="8" id="KW-1185">Reference proteome</keyword>
<dbReference type="PANTHER" id="PTHR33798:SF5">
    <property type="entry name" value="FLAVIN REDUCTASE LIKE DOMAIN-CONTAINING PROTEIN"/>
    <property type="match status" value="1"/>
</dbReference>
<dbReference type="SUPFAM" id="SSF50475">
    <property type="entry name" value="FMN-binding split barrel"/>
    <property type="match status" value="1"/>
</dbReference>
<comment type="similarity">
    <text evidence="4">Belongs to the flavoredoxin family.</text>
</comment>
<feature type="region of interest" description="Disordered" evidence="5">
    <location>
        <begin position="27"/>
        <end position="47"/>
    </location>
</feature>
<evidence type="ECO:0000259" key="6">
    <source>
        <dbReference type="SMART" id="SM00903"/>
    </source>
</evidence>
<evidence type="ECO:0000256" key="2">
    <source>
        <dbReference type="ARBA" id="ARBA00022630"/>
    </source>
</evidence>
<dbReference type="SMART" id="SM00903">
    <property type="entry name" value="Flavin_Reduct"/>
    <property type="match status" value="1"/>
</dbReference>
<evidence type="ECO:0000256" key="4">
    <source>
        <dbReference type="ARBA" id="ARBA00038054"/>
    </source>
</evidence>
<dbReference type="Gene3D" id="2.30.110.10">
    <property type="entry name" value="Electron Transport, Fmn-binding Protein, Chain A"/>
    <property type="match status" value="1"/>
</dbReference>
<gene>
    <name evidence="7" type="ORF">MKK02DRAFT_38680</name>
</gene>
<accession>A0AA38H507</accession>
<proteinExistence type="inferred from homology"/>
<evidence type="ECO:0000256" key="1">
    <source>
        <dbReference type="ARBA" id="ARBA00001917"/>
    </source>
</evidence>
<comment type="cofactor">
    <cofactor evidence="1">
        <name>FMN</name>
        <dbReference type="ChEBI" id="CHEBI:58210"/>
    </cofactor>
</comment>
<dbReference type="InterPro" id="IPR002563">
    <property type="entry name" value="Flavin_Rdtase-like_dom"/>
</dbReference>
<name>A0AA38H507_9TREE</name>
<dbReference type="GO" id="GO:0010181">
    <property type="term" value="F:FMN binding"/>
    <property type="evidence" value="ECO:0007669"/>
    <property type="project" value="InterPro"/>
</dbReference>
<dbReference type="AlphaFoldDB" id="A0AA38H507"/>
<organism evidence="7 8">
    <name type="scientific">Dioszegia hungarica</name>
    <dbReference type="NCBI Taxonomy" id="4972"/>
    <lineage>
        <taxon>Eukaryota</taxon>
        <taxon>Fungi</taxon>
        <taxon>Dikarya</taxon>
        <taxon>Basidiomycota</taxon>
        <taxon>Agaricomycotina</taxon>
        <taxon>Tremellomycetes</taxon>
        <taxon>Tremellales</taxon>
        <taxon>Bulleribasidiaceae</taxon>
        <taxon>Dioszegia</taxon>
    </lineage>
</organism>
<reference evidence="7" key="1">
    <citation type="journal article" date="2022" name="G3 (Bethesda)">
        <title>High quality genome of the basidiomycete yeast Dioszegia hungarica PDD-24b-2 isolated from cloud water.</title>
        <authorList>
            <person name="Jarrige D."/>
            <person name="Haridas S."/>
            <person name="Bleykasten-Grosshans C."/>
            <person name="Joly M."/>
            <person name="Nadalig T."/>
            <person name="Sancelme M."/>
            <person name="Vuilleumier S."/>
            <person name="Grigoriev I.V."/>
            <person name="Amato P."/>
            <person name="Bringel F."/>
        </authorList>
    </citation>
    <scope>NUCLEOTIDE SEQUENCE</scope>
    <source>
        <strain evidence="7">PDD-24b-2</strain>
    </source>
</reference>
<protein>
    <recommendedName>
        <fullName evidence="6">Flavin reductase like domain-containing protein</fullName>
    </recommendedName>
</protein>
<dbReference type="Pfam" id="PF01613">
    <property type="entry name" value="Flavin_Reduct"/>
    <property type="match status" value="1"/>
</dbReference>
<dbReference type="Proteomes" id="UP001164286">
    <property type="component" value="Unassembled WGS sequence"/>
</dbReference>